<dbReference type="AlphaFoldDB" id="A0A0G1KRG5"/>
<organism evidence="3 4">
    <name type="scientific">Candidatus Collierbacteria bacterium GW2011_GWA2_44_99</name>
    <dbReference type="NCBI Taxonomy" id="1618380"/>
    <lineage>
        <taxon>Bacteria</taxon>
        <taxon>Candidatus Collieribacteriota</taxon>
    </lineage>
</organism>
<dbReference type="Gene3D" id="3.40.50.2020">
    <property type="match status" value="1"/>
</dbReference>
<dbReference type="PANTHER" id="PTHR47505">
    <property type="entry name" value="DNA UTILIZATION PROTEIN YHGH"/>
    <property type="match status" value="1"/>
</dbReference>
<protein>
    <submittedName>
        <fullName evidence="3">Phosphoribosyltransferase</fullName>
    </submittedName>
</protein>
<dbReference type="PATRIC" id="fig|1618380.3.peg.272"/>
<sequence length="224" mass="26003">MFFDALIDFVFPKVCVGCGVWGSFLCKDCVDRLDFVDQVCPMCGEKSLMGWTHPRCKSKWGMDGLISIYEYQEPIARAVIDGIKYGFNRELARIVLKDFRFETGERFDMLVPVPLYFYRENWRGFNQARELAEVIGSKLLVRVENVLERKRNTKQQVTMKTKEEREENIRGAFKISEKFKNSKLKKLKILLVDDVFTSGADMRECTKVLKKAGVKMVWGLSLSH</sequence>
<dbReference type="InterPro" id="IPR051910">
    <property type="entry name" value="ComF/GntX_DNA_util-trans"/>
</dbReference>
<keyword evidence="3" id="KW-0328">Glycosyltransferase</keyword>
<dbReference type="InterPro" id="IPR000836">
    <property type="entry name" value="PRTase_dom"/>
</dbReference>
<evidence type="ECO:0000256" key="1">
    <source>
        <dbReference type="ARBA" id="ARBA00008007"/>
    </source>
</evidence>
<dbReference type="InterPro" id="IPR029057">
    <property type="entry name" value="PRTase-like"/>
</dbReference>
<name>A0A0G1KRG5_9BACT</name>
<proteinExistence type="inferred from homology"/>
<feature type="domain" description="Double zinc ribbon" evidence="2">
    <location>
        <begin position="6"/>
        <end position="47"/>
    </location>
</feature>
<comment type="similarity">
    <text evidence="1">Belongs to the ComF/GntX family.</text>
</comment>
<reference evidence="3 4" key="1">
    <citation type="journal article" date="2015" name="Nature">
        <title>rRNA introns, odd ribosomes, and small enigmatic genomes across a large radiation of phyla.</title>
        <authorList>
            <person name="Brown C.T."/>
            <person name="Hug L.A."/>
            <person name="Thomas B.C."/>
            <person name="Sharon I."/>
            <person name="Castelle C.J."/>
            <person name="Singh A."/>
            <person name="Wilkins M.J."/>
            <person name="Williams K.H."/>
            <person name="Banfield J.F."/>
        </authorList>
    </citation>
    <scope>NUCLEOTIDE SEQUENCE [LARGE SCALE GENOMIC DNA]</scope>
</reference>
<dbReference type="Pfam" id="PF18912">
    <property type="entry name" value="DZR_2"/>
    <property type="match status" value="1"/>
</dbReference>
<dbReference type="GO" id="GO:0016757">
    <property type="term" value="F:glycosyltransferase activity"/>
    <property type="evidence" value="ECO:0007669"/>
    <property type="project" value="UniProtKB-KW"/>
</dbReference>
<keyword evidence="3" id="KW-0808">Transferase</keyword>
<dbReference type="SUPFAM" id="SSF53271">
    <property type="entry name" value="PRTase-like"/>
    <property type="match status" value="1"/>
</dbReference>
<accession>A0A0G1KRG5</accession>
<dbReference type="CDD" id="cd06223">
    <property type="entry name" value="PRTases_typeI"/>
    <property type="match status" value="1"/>
</dbReference>
<evidence type="ECO:0000259" key="2">
    <source>
        <dbReference type="Pfam" id="PF18912"/>
    </source>
</evidence>
<dbReference type="EMBL" id="LCJW01000016">
    <property type="protein sequence ID" value="KKT86138.1"/>
    <property type="molecule type" value="Genomic_DNA"/>
</dbReference>
<comment type="caution">
    <text evidence="3">The sequence shown here is derived from an EMBL/GenBank/DDBJ whole genome shotgun (WGS) entry which is preliminary data.</text>
</comment>
<evidence type="ECO:0000313" key="3">
    <source>
        <dbReference type="EMBL" id="KKT86138.1"/>
    </source>
</evidence>
<dbReference type="Proteomes" id="UP000034797">
    <property type="component" value="Unassembled WGS sequence"/>
</dbReference>
<dbReference type="PANTHER" id="PTHR47505:SF1">
    <property type="entry name" value="DNA UTILIZATION PROTEIN YHGH"/>
    <property type="match status" value="1"/>
</dbReference>
<dbReference type="InterPro" id="IPR044005">
    <property type="entry name" value="DZR_2"/>
</dbReference>
<evidence type="ECO:0000313" key="4">
    <source>
        <dbReference type="Proteomes" id="UP000034797"/>
    </source>
</evidence>
<gene>
    <name evidence="3" type="ORF">UW84_C0016G0022</name>
</gene>